<keyword evidence="2" id="KW-0677">Repeat</keyword>
<dbReference type="Proteomes" id="UP001165160">
    <property type="component" value="Unassembled WGS sequence"/>
</dbReference>
<dbReference type="SUPFAM" id="SSF144232">
    <property type="entry name" value="HIT/MYND zinc finger-like"/>
    <property type="match status" value="1"/>
</dbReference>
<dbReference type="PANTHER" id="PTHR45641">
    <property type="entry name" value="TETRATRICOPEPTIDE REPEAT PROTEIN (AFU_ORTHOLOGUE AFUA_6G03870)"/>
    <property type="match status" value="1"/>
</dbReference>
<dbReference type="SUPFAM" id="SSF48452">
    <property type="entry name" value="TPR-like"/>
    <property type="match status" value="2"/>
</dbReference>
<keyword evidence="4" id="KW-0802">TPR repeat</keyword>
<dbReference type="PROSITE" id="PS50089">
    <property type="entry name" value="ZF_RING_2"/>
    <property type="match status" value="1"/>
</dbReference>
<feature type="domain" description="MYND-type" evidence="8">
    <location>
        <begin position="1"/>
        <end position="41"/>
    </location>
</feature>
<reference evidence="10" key="1">
    <citation type="journal article" date="2023" name="Commun. Biol.">
        <title>Genome analysis of Parmales, the sister group of diatoms, reveals the evolutionary specialization of diatoms from phago-mixotrophs to photoautotrophs.</title>
        <authorList>
            <person name="Ban H."/>
            <person name="Sato S."/>
            <person name="Yoshikawa S."/>
            <person name="Yamada K."/>
            <person name="Nakamura Y."/>
            <person name="Ichinomiya M."/>
            <person name="Sato N."/>
            <person name="Blanc-Mathieu R."/>
            <person name="Endo H."/>
            <person name="Kuwata A."/>
            <person name="Ogata H."/>
        </authorList>
    </citation>
    <scope>NUCLEOTIDE SEQUENCE [LARGE SCALE GENOMIC DNA]</scope>
    <source>
        <strain evidence="10">NIES 3699</strain>
    </source>
</reference>
<dbReference type="PANTHER" id="PTHR45641:SF19">
    <property type="entry name" value="NEPHROCYSTIN-3"/>
    <property type="match status" value="1"/>
</dbReference>
<dbReference type="EMBL" id="BRXX01000201">
    <property type="protein sequence ID" value="GMH97507.1"/>
    <property type="molecule type" value="Genomic_DNA"/>
</dbReference>
<dbReference type="GO" id="GO:0008270">
    <property type="term" value="F:zinc ion binding"/>
    <property type="evidence" value="ECO:0007669"/>
    <property type="project" value="UniProtKB-KW"/>
</dbReference>
<dbReference type="Pfam" id="PF13424">
    <property type="entry name" value="TPR_12"/>
    <property type="match status" value="1"/>
</dbReference>
<keyword evidence="3 6" id="KW-0863">Zinc-finger</keyword>
<organism evidence="9 10">
    <name type="scientific">Triparma verrucosa</name>
    <dbReference type="NCBI Taxonomy" id="1606542"/>
    <lineage>
        <taxon>Eukaryota</taxon>
        <taxon>Sar</taxon>
        <taxon>Stramenopiles</taxon>
        <taxon>Ochrophyta</taxon>
        <taxon>Bolidophyceae</taxon>
        <taxon>Parmales</taxon>
        <taxon>Triparmaceae</taxon>
        <taxon>Triparma</taxon>
    </lineage>
</organism>
<gene>
    <name evidence="9" type="ORF">TrVE_jg7232</name>
</gene>
<dbReference type="AlphaFoldDB" id="A0A9W7C1G2"/>
<evidence type="ECO:0000256" key="3">
    <source>
        <dbReference type="ARBA" id="ARBA00022771"/>
    </source>
</evidence>
<evidence type="ECO:0000313" key="10">
    <source>
        <dbReference type="Proteomes" id="UP001165160"/>
    </source>
</evidence>
<accession>A0A9W7C1G2</accession>
<dbReference type="PROSITE" id="PS50865">
    <property type="entry name" value="ZF_MYND_2"/>
    <property type="match status" value="1"/>
</dbReference>
<keyword evidence="10" id="KW-1185">Reference proteome</keyword>
<feature type="domain" description="RING-type" evidence="7">
    <location>
        <begin position="76"/>
        <end position="121"/>
    </location>
</feature>
<dbReference type="InterPro" id="IPR011990">
    <property type="entry name" value="TPR-like_helical_dom_sf"/>
</dbReference>
<dbReference type="Pfam" id="PF13920">
    <property type="entry name" value="zf-C3HC4_3"/>
    <property type="match status" value="1"/>
</dbReference>
<dbReference type="InterPro" id="IPR001841">
    <property type="entry name" value="Znf_RING"/>
</dbReference>
<sequence length="555" mass="63152">MSCSYPNCVVPGRNMCSRCHLGRYCSKEHQRAHFEAHQHLCLSLLLESTSKTGSPEPPGGFDELYYGPFRDEDNRCCICLIKDANCKLVPCGHSVTCRDCTMELLARPGGAGGCKPCPFCRKHITAFNHGRFIDTRGTHGLWPQTLIYFTNLVSGEGFSEYFQDLFTGNEESYLRWKVFFDMLNLVKADNENPSTPVDSLEMQVVKLMKGHDLVKLRALATLCSNAYFDDKTLLVATRKRIIEVLGDPWKKENRNKMAVLDACCDLGRALDKCGGAHLDEGLRYIKRARAGYEALLGGKHAKTLGAIYAGIMCAKYHTGNVGRRKALEEVSERMIKHLGDEHPVTSLCLNSVGSYMRKERRCDDARKIHRKVLFSRLKAIGFEHIDTIDTINNLGNNYHVGKDYSNAFEFYQTAINTFERTLGKTHPNTLMIVMNEAIIWFTLKNFAKAEAMLQRALDGYVAQFGKDHDDTARCVMNFKIALRSNRSKDAQRRLNDMWREYPEFWNNTKVHRSHGLSKSRLRKDRLSIEHRETGVWESCQSGPRMPQLQPNGLII</sequence>
<keyword evidence="1" id="KW-0479">Metal-binding</keyword>
<dbReference type="InterPro" id="IPR013083">
    <property type="entry name" value="Znf_RING/FYVE/PHD"/>
</dbReference>
<keyword evidence="5" id="KW-0862">Zinc</keyword>
<dbReference type="SUPFAM" id="SSF57850">
    <property type="entry name" value="RING/U-box"/>
    <property type="match status" value="1"/>
</dbReference>
<evidence type="ECO:0000256" key="5">
    <source>
        <dbReference type="ARBA" id="ARBA00022833"/>
    </source>
</evidence>
<evidence type="ECO:0000256" key="4">
    <source>
        <dbReference type="ARBA" id="ARBA00022803"/>
    </source>
</evidence>
<dbReference type="Pfam" id="PF01753">
    <property type="entry name" value="zf-MYND"/>
    <property type="match status" value="1"/>
</dbReference>
<protein>
    <submittedName>
        <fullName evidence="9">Uncharacterized protein</fullName>
    </submittedName>
</protein>
<evidence type="ECO:0000256" key="1">
    <source>
        <dbReference type="ARBA" id="ARBA00022723"/>
    </source>
</evidence>
<evidence type="ECO:0000259" key="8">
    <source>
        <dbReference type="PROSITE" id="PS50865"/>
    </source>
</evidence>
<name>A0A9W7C1G2_9STRA</name>
<evidence type="ECO:0000313" key="9">
    <source>
        <dbReference type="EMBL" id="GMH97507.1"/>
    </source>
</evidence>
<dbReference type="GO" id="GO:0005737">
    <property type="term" value="C:cytoplasm"/>
    <property type="evidence" value="ECO:0007669"/>
    <property type="project" value="UniProtKB-ARBA"/>
</dbReference>
<dbReference type="Gene3D" id="6.10.140.2220">
    <property type="match status" value="1"/>
</dbReference>
<proteinExistence type="predicted"/>
<comment type="caution">
    <text evidence="9">The sequence shown here is derived from an EMBL/GenBank/DDBJ whole genome shotgun (WGS) entry which is preliminary data.</text>
</comment>
<dbReference type="InterPro" id="IPR002893">
    <property type="entry name" value="Znf_MYND"/>
</dbReference>
<dbReference type="PROSITE" id="PS01360">
    <property type="entry name" value="ZF_MYND_1"/>
    <property type="match status" value="1"/>
</dbReference>
<dbReference type="Gene3D" id="1.25.40.10">
    <property type="entry name" value="Tetratricopeptide repeat domain"/>
    <property type="match status" value="1"/>
</dbReference>
<evidence type="ECO:0000259" key="7">
    <source>
        <dbReference type="PROSITE" id="PS50089"/>
    </source>
</evidence>
<evidence type="ECO:0000256" key="2">
    <source>
        <dbReference type="ARBA" id="ARBA00022737"/>
    </source>
</evidence>
<dbReference type="Gene3D" id="3.30.40.10">
    <property type="entry name" value="Zinc/RING finger domain, C3HC4 (zinc finger)"/>
    <property type="match status" value="1"/>
</dbReference>
<evidence type="ECO:0000256" key="6">
    <source>
        <dbReference type="PROSITE-ProRule" id="PRU00134"/>
    </source>
</evidence>